<gene>
    <name evidence="1" type="ORF">A2988_02325</name>
</gene>
<protein>
    <submittedName>
        <fullName evidence="1">Uncharacterized protein</fullName>
    </submittedName>
</protein>
<dbReference type="Proteomes" id="UP000176650">
    <property type="component" value="Unassembled WGS sequence"/>
</dbReference>
<evidence type="ECO:0000313" key="1">
    <source>
        <dbReference type="EMBL" id="OGD34341.1"/>
    </source>
</evidence>
<proteinExistence type="predicted"/>
<dbReference type="EMBL" id="MEYS01000001">
    <property type="protein sequence ID" value="OGD34341.1"/>
    <property type="molecule type" value="Genomic_DNA"/>
</dbReference>
<accession>A0A1F5BUS6</accession>
<sequence>MEYMIKTREVETAHMLQVILKEVRLLRNEPTLFFPQDDLKGYAHPERIKRSYRKAVRRYPPLAT</sequence>
<reference evidence="1 2" key="1">
    <citation type="journal article" date="2016" name="Nat. Commun.">
        <title>Thousands of microbial genomes shed light on interconnected biogeochemical processes in an aquifer system.</title>
        <authorList>
            <person name="Anantharaman K."/>
            <person name="Brown C.T."/>
            <person name="Hug L.A."/>
            <person name="Sharon I."/>
            <person name="Castelle C.J."/>
            <person name="Probst A.J."/>
            <person name="Thomas B.C."/>
            <person name="Singh A."/>
            <person name="Wilkins M.J."/>
            <person name="Karaoz U."/>
            <person name="Brodie E.L."/>
            <person name="Williams K.H."/>
            <person name="Hubbard S.S."/>
            <person name="Banfield J.F."/>
        </authorList>
    </citation>
    <scope>NUCLEOTIDE SEQUENCE [LARGE SCALE GENOMIC DNA]</scope>
</reference>
<comment type="caution">
    <text evidence="1">The sequence shown here is derived from an EMBL/GenBank/DDBJ whole genome shotgun (WGS) entry which is preliminary data.</text>
</comment>
<name>A0A1F5BUS6_9BACT</name>
<dbReference type="AlphaFoldDB" id="A0A1F5BUS6"/>
<evidence type="ECO:0000313" key="2">
    <source>
        <dbReference type="Proteomes" id="UP000176650"/>
    </source>
</evidence>
<organism evidence="1 2">
    <name type="scientific">Candidatus Azambacteria bacterium RIFCSPLOWO2_01_FULL_46_25</name>
    <dbReference type="NCBI Taxonomy" id="1797298"/>
    <lineage>
        <taxon>Bacteria</taxon>
        <taxon>Candidatus Azamiibacteriota</taxon>
    </lineage>
</organism>